<evidence type="ECO:0000256" key="7">
    <source>
        <dbReference type="ARBA" id="ARBA00030619"/>
    </source>
</evidence>
<keyword evidence="11" id="KW-0808">Transferase</keyword>
<evidence type="ECO:0000313" key="12">
    <source>
        <dbReference type="Proteomes" id="UP000703893"/>
    </source>
</evidence>
<keyword evidence="11" id="KW-0328">Glycosyltransferase</keyword>
<protein>
    <recommendedName>
        <fullName evidence="2">histidine--tRNA ligase</fullName>
        <ecNumber evidence="2">6.1.1.21</ecNumber>
    </recommendedName>
    <alternativeName>
        <fullName evidence="7">Histidyl-tRNA synthetase</fullName>
    </alternativeName>
</protein>
<dbReference type="Proteomes" id="UP000703893">
    <property type="component" value="Unassembled WGS sequence"/>
</dbReference>
<dbReference type="AlphaFoldDB" id="A0A937X9L2"/>
<evidence type="ECO:0000256" key="6">
    <source>
        <dbReference type="ARBA" id="ARBA00023146"/>
    </source>
</evidence>
<reference evidence="11 12" key="1">
    <citation type="submission" date="2019-03" db="EMBL/GenBank/DDBJ databases">
        <title>Lake Tanganyika Metagenome-Assembled Genomes (MAGs).</title>
        <authorList>
            <person name="Tran P."/>
        </authorList>
    </citation>
    <scope>NUCLEOTIDE SEQUENCE [LARGE SCALE GENOMIC DNA]</scope>
    <source>
        <strain evidence="11">K_DeepCast_65m_m2_236</strain>
    </source>
</reference>
<organism evidence="11 12">
    <name type="scientific">Candidatus Tanganyikabacteria bacterium</name>
    <dbReference type="NCBI Taxonomy" id="2961651"/>
    <lineage>
        <taxon>Bacteria</taxon>
        <taxon>Bacillati</taxon>
        <taxon>Candidatus Sericytochromatia</taxon>
        <taxon>Candidatus Tanganyikabacteria</taxon>
    </lineage>
</organism>
<comment type="similarity">
    <text evidence="1">Belongs to the class-II aminoacyl-tRNA synthetase family.</text>
</comment>
<accession>A0A937X9L2</accession>
<keyword evidence="5" id="KW-0067">ATP-binding</keyword>
<evidence type="ECO:0000256" key="2">
    <source>
        <dbReference type="ARBA" id="ARBA00012815"/>
    </source>
</evidence>
<evidence type="ECO:0000256" key="5">
    <source>
        <dbReference type="ARBA" id="ARBA00022840"/>
    </source>
</evidence>
<dbReference type="GO" id="GO:0005737">
    <property type="term" value="C:cytoplasm"/>
    <property type="evidence" value="ECO:0007669"/>
    <property type="project" value="InterPro"/>
</dbReference>
<dbReference type="InterPro" id="IPR036621">
    <property type="entry name" value="Anticodon-bd_dom_sf"/>
</dbReference>
<keyword evidence="4" id="KW-0547">Nucleotide-binding</keyword>
<keyword evidence="6" id="KW-0030">Aminoacyl-tRNA synthetase</keyword>
<dbReference type="EMBL" id="VGJX01000862">
    <property type="protein sequence ID" value="MBM3276106.1"/>
    <property type="molecule type" value="Genomic_DNA"/>
</dbReference>
<feature type="domain" description="Class II Histidinyl-tRNA synthetase (HisRS)-like catalytic core" evidence="10">
    <location>
        <begin position="28"/>
        <end position="118"/>
    </location>
</feature>
<name>A0A937X9L2_9BACT</name>
<evidence type="ECO:0000313" key="11">
    <source>
        <dbReference type="EMBL" id="MBM3276106.1"/>
    </source>
</evidence>
<dbReference type="EC" id="6.1.1.21" evidence="2"/>
<sequence>CADCARRIETNPLRVLDCKVPRCKTLNEVAPGLELCASCQTHFETVRRTLDSLSIPVVINAKLVRGLDYYSRTVFEIVPASGQGKTQGTVCAGGRYDKLVEHLGGPATPAVGWALGEERVAAWLVEDIGQLSPGDVERLGSPEITLFIGILTPEAIAAAMATAIVLRRSGVTTSVSFDAAKPDKLLRQAIRLGARYLALIGPDELASGQVTLKDLETREQRVMPLNGDALAESLGLSQPPDMSAILER</sequence>
<dbReference type="Pfam" id="PF03129">
    <property type="entry name" value="HGTP_anticodon"/>
    <property type="match status" value="1"/>
</dbReference>
<evidence type="ECO:0000256" key="8">
    <source>
        <dbReference type="ARBA" id="ARBA00047639"/>
    </source>
</evidence>
<dbReference type="Gene3D" id="3.40.50.800">
    <property type="entry name" value="Anticodon-binding domain"/>
    <property type="match status" value="1"/>
</dbReference>
<dbReference type="SUPFAM" id="SSF55681">
    <property type="entry name" value="Class II aaRS and biotin synthetases"/>
    <property type="match status" value="1"/>
</dbReference>
<evidence type="ECO:0000259" key="9">
    <source>
        <dbReference type="Pfam" id="PF03129"/>
    </source>
</evidence>
<dbReference type="InterPro" id="IPR004154">
    <property type="entry name" value="Anticodon-bd"/>
</dbReference>
<feature type="domain" description="Anticodon-binding" evidence="9">
    <location>
        <begin position="154"/>
        <end position="225"/>
    </location>
</feature>
<comment type="catalytic activity">
    <reaction evidence="8">
        <text>tRNA(His) + L-histidine + ATP = L-histidyl-tRNA(His) + AMP + diphosphate + H(+)</text>
        <dbReference type="Rhea" id="RHEA:17313"/>
        <dbReference type="Rhea" id="RHEA-COMP:9665"/>
        <dbReference type="Rhea" id="RHEA-COMP:9689"/>
        <dbReference type="ChEBI" id="CHEBI:15378"/>
        <dbReference type="ChEBI" id="CHEBI:30616"/>
        <dbReference type="ChEBI" id="CHEBI:33019"/>
        <dbReference type="ChEBI" id="CHEBI:57595"/>
        <dbReference type="ChEBI" id="CHEBI:78442"/>
        <dbReference type="ChEBI" id="CHEBI:78527"/>
        <dbReference type="ChEBI" id="CHEBI:456215"/>
        <dbReference type="EC" id="6.1.1.21"/>
    </reaction>
</comment>
<dbReference type="PANTHER" id="PTHR43707">
    <property type="entry name" value="HISTIDYL-TRNA SYNTHETASE"/>
    <property type="match status" value="1"/>
</dbReference>
<evidence type="ECO:0000256" key="3">
    <source>
        <dbReference type="ARBA" id="ARBA00022490"/>
    </source>
</evidence>
<dbReference type="GO" id="GO:0005524">
    <property type="term" value="F:ATP binding"/>
    <property type="evidence" value="ECO:0007669"/>
    <property type="project" value="UniProtKB-KW"/>
</dbReference>
<dbReference type="GO" id="GO:0016757">
    <property type="term" value="F:glycosyltransferase activity"/>
    <property type="evidence" value="ECO:0007669"/>
    <property type="project" value="UniProtKB-KW"/>
</dbReference>
<evidence type="ECO:0000259" key="10">
    <source>
        <dbReference type="Pfam" id="PF13393"/>
    </source>
</evidence>
<proteinExistence type="inferred from homology"/>
<evidence type="ECO:0000256" key="1">
    <source>
        <dbReference type="ARBA" id="ARBA00008226"/>
    </source>
</evidence>
<dbReference type="GO" id="GO:0006427">
    <property type="term" value="P:histidyl-tRNA aminoacylation"/>
    <property type="evidence" value="ECO:0007669"/>
    <property type="project" value="TreeGrafter"/>
</dbReference>
<dbReference type="InterPro" id="IPR045864">
    <property type="entry name" value="aa-tRNA-synth_II/BPL/LPL"/>
</dbReference>
<evidence type="ECO:0000256" key="4">
    <source>
        <dbReference type="ARBA" id="ARBA00022741"/>
    </source>
</evidence>
<dbReference type="Gene3D" id="3.30.930.10">
    <property type="entry name" value="Bira Bifunctional Protein, Domain 2"/>
    <property type="match status" value="1"/>
</dbReference>
<dbReference type="GO" id="GO:0004821">
    <property type="term" value="F:histidine-tRNA ligase activity"/>
    <property type="evidence" value="ECO:0007669"/>
    <property type="project" value="UniProtKB-EC"/>
</dbReference>
<dbReference type="PANTHER" id="PTHR43707:SF1">
    <property type="entry name" value="HISTIDINE--TRNA LIGASE, MITOCHONDRIAL-RELATED"/>
    <property type="match status" value="1"/>
</dbReference>
<keyword evidence="6" id="KW-0436">Ligase</keyword>
<dbReference type="InterPro" id="IPR004516">
    <property type="entry name" value="HisRS/HisZ"/>
</dbReference>
<gene>
    <name evidence="11" type="ORF">FJZ00_13215</name>
</gene>
<dbReference type="InterPro" id="IPR041715">
    <property type="entry name" value="HisRS-like_core"/>
</dbReference>
<dbReference type="Pfam" id="PF13393">
    <property type="entry name" value="tRNA-synt_His"/>
    <property type="match status" value="1"/>
</dbReference>
<comment type="caution">
    <text evidence="11">The sequence shown here is derived from an EMBL/GenBank/DDBJ whole genome shotgun (WGS) entry which is preliminary data.</text>
</comment>
<keyword evidence="3" id="KW-0963">Cytoplasm</keyword>
<feature type="non-terminal residue" evidence="11">
    <location>
        <position position="1"/>
    </location>
</feature>
<dbReference type="SUPFAM" id="SSF52954">
    <property type="entry name" value="Class II aaRS ABD-related"/>
    <property type="match status" value="1"/>
</dbReference>